<dbReference type="HOGENOM" id="CLU_013927_2_0_5"/>
<protein>
    <submittedName>
        <fullName evidence="8">Fusaric acid resistance protein region</fullName>
    </submittedName>
</protein>
<name>F1ZBL1_9SPHN</name>
<evidence type="ECO:0000256" key="2">
    <source>
        <dbReference type="ARBA" id="ARBA00022448"/>
    </source>
</evidence>
<dbReference type="GO" id="GO:0022857">
    <property type="term" value="F:transmembrane transporter activity"/>
    <property type="evidence" value="ECO:0007669"/>
    <property type="project" value="InterPro"/>
</dbReference>
<dbReference type="eggNOG" id="COG1289">
    <property type="taxonomic scope" value="Bacteria"/>
</dbReference>
<evidence type="ECO:0000313" key="8">
    <source>
        <dbReference type="EMBL" id="EGD57904.1"/>
    </source>
</evidence>
<feature type="transmembrane region" description="Helical" evidence="7">
    <location>
        <begin position="476"/>
        <end position="498"/>
    </location>
</feature>
<dbReference type="STRING" id="983920.Y88_3234"/>
<evidence type="ECO:0000256" key="3">
    <source>
        <dbReference type="ARBA" id="ARBA00022475"/>
    </source>
</evidence>
<dbReference type="AlphaFoldDB" id="F1ZBL1"/>
<accession>F1ZBL1</accession>
<feature type="transmembrane region" description="Helical" evidence="7">
    <location>
        <begin position="426"/>
        <end position="445"/>
    </location>
</feature>
<keyword evidence="2" id="KW-0813">Transport</keyword>
<feature type="transmembrane region" description="Helical" evidence="7">
    <location>
        <begin position="374"/>
        <end position="390"/>
    </location>
</feature>
<feature type="transmembrane region" description="Helical" evidence="7">
    <location>
        <begin position="85"/>
        <end position="103"/>
    </location>
</feature>
<dbReference type="Pfam" id="PF04632">
    <property type="entry name" value="FUSC"/>
    <property type="match status" value="1"/>
</dbReference>
<gene>
    <name evidence="8" type="ORF">Y88_3234</name>
</gene>
<dbReference type="FunCoup" id="F1ZBL1">
    <property type="interactions" value="34"/>
</dbReference>
<feature type="transmembrane region" description="Helical" evidence="7">
    <location>
        <begin position="402"/>
        <end position="420"/>
    </location>
</feature>
<keyword evidence="5 7" id="KW-1133">Transmembrane helix</keyword>
<feature type="transmembrane region" description="Helical" evidence="7">
    <location>
        <begin position="62"/>
        <end position="79"/>
    </location>
</feature>
<comment type="caution">
    <text evidence="8">The sequence shown here is derived from an EMBL/GenBank/DDBJ whole genome shotgun (WGS) entry which is preliminary data.</text>
</comment>
<sequence length="667" mass="71750">MRAVLPDGRQSLFAISNLLAAMLGLVIAFEASMPRPWFVLLTVYVTAQPMSGAIRPKVMHRLAGLAVGSAVTILLVPNLQNSPELLVLCLAAWSGLCVYLAVLDRSPRATLFQMAGFASTVISFPFVNDPSDIFDTTIDRVEEAALAILCTVAVHTLLRPWDTEAALRQRAASFLRHARRWAGQVLGDRPDRLENDLRRQLAGDVTELGMIAFHLPPGAGRGRIGAGQVASLQHDLADLLPIAADIAARIDDLRATGVIPSSCEDLVRDVREWIAAPEPTAAPALRARCAAFAREDRAGWEGLLASGIALRLDRLIEVLAHAGRQAQFLPQDAPPAPAPALPGDHGVAALAGLAMASAILLYCTVWILLAWPNGATMAAFAAIITGSFAAQDDPAPAIDRYLVATLKTYPLSAFILFVVLPRIDGYAMLMLAIAPPLLWMGYIQADPRRSPQALPMFSCFIVALNLQPRFANDFAVFANTACAQLAGIVTTLVITRLFRSAGVVWTARRLLRSNAADLADLADRGRPLRMAAWTVHALDRMGQVAQRLALAARGERLGTADALLDLRVGPRIIGLRHGIGALPAPVEAHLGRVLTILHAWYRRRSRRGHAQTAPFALRMAIDRALRAIVALPTHDAYRSQVASDLVGLRCALFPAAPPPVFAPDVPA</sequence>
<evidence type="ECO:0000256" key="1">
    <source>
        <dbReference type="ARBA" id="ARBA00004651"/>
    </source>
</evidence>
<reference evidence="8 9" key="1">
    <citation type="journal article" date="2012" name="J. Bacteriol.">
        <title>Draft Genome Sequence of Novosphingobium nitrogenifigens Y88T.</title>
        <authorList>
            <person name="Strabala T.J."/>
            <person name="Macdonald L."/>
            <person name="Liu V."/>
            <person name="Smit A.M."/>
        </authorList>
    </citation>
    <scope>NUCLEOTIDE SEQUENCE [LARGE SCALE GENOMIC DNA]</scope>
    <source>
        <strain evidence="8 9">DSM 19370</strain>
    </source>
</reference>
<organism evidence="8 9">
    <name type="scientific">Novosphingobium nitrogenifigens DSM 19370</name>
    <dbReference type="NCBI Taxonomy" id="983920"/>
    <lineage>
        <taxon>Bacteria</taxon>
        <taxon>Pseudomonadati</taxon>
        <taxon>Pseudomonadota</taxon>
        <taxon>Alphaproteobacteria</taxon>
        <taxon>Sphingomonadales</taxon>
        <taxon>Sphingomonadaceae</taxon>
        <taxon>Novosphingobium</taxon>
    </lineage>
</organism>
<keyword evidence="4 7" id="KW-0812">Transmembrane</keyword>
<dbReference type="EMBL" id="AEWJ01000051">
    <property type="protein sequence ID" value="EGD57904.1"/>
    <property type="molecule type" value="Genomic_DNA"/>
</dbReference>
<dbReference type="Proteomes" id="UP000004728">
    <property type="component" value="Unassembled WGS sequence"/>
</dbReference>
<proteinExistence type="predicted"/>
<keyword evidence="9" id="KW-1185">Reference proteome</keyword>
<evidence type="ECO:0000256" key="4">
    <source>
        <dbReference type="ARBA" id="ARBA00022692"/>
    </source>
</evidence>
<evidence type="ECO:0000256" key="6">
    <source>
        <dbReference type="ARBA" id="ARBA00023136"/>
    </source>
</evidence>
<dbReference type="InterPro" id="IPR006726">
    <property type="entry name" value="PHBA_efflux_AaeB/fusaric-R"/>
</dbReference>
<dbReference type="GO" id="GO:0005886">
    <property type="term" value="C:plasma membrane"/>
    <property type="evidence" value="ECO:0007669"/>
    <property type="project" value="UniProtKB-SubCell"/>
</dbReference>
<feature type="transmembrane region" description="Helical" evidence="7">
    <location>
        <begin position="12"/>
        <end position="31"/>
    </location>
</feature>
<feature type="transmembrane region" description="Helical" evidence="7">
    <location>
        <begin position="347"/>
        <end position="368"/>
    </location>
</feature>
<dbReference type="PANTHER" id="PTHR30509:SF9">
    <property type="entry name" value="MULTIDRUG RESISTANCE PROTEIN MDTO"/>
    <property type="match status" value="1"/>
</dbReference>
<dbReference type="InParanoid" id="F1ZBL1"/>
<keyword evidence="3" id="KW-1003">Cell membrane</keyword>
<dbReference type="PANTHER" id="PTHR30509">
    <property type="entry name" value="P-HYDROXYBENZOIC ACID EFFLUX PUMP SUBUNIT-RELATED"/>
    <property type="match status" value="1"/>
</dbReference>
<evidence type="ECO:0000313" key="9">
    <source>
        <dbReference type="Proteomes" id="UP000004728"/>
    </source>
</evidence>
<comment type="subcellular location">
    <subcellularLocation>
        <location evidence="1">Cell membrane</location>
        <topology evidence="1">Multi-pass membrane protein</topology>
    </subcellularLocation>
</comment>
<evidence type="ECO:0000256" key="7">
    <source>
        <dbReference type="SAM" id="Phobius"/>
    </source>
</evidence>
<keyword evidence="6 7" id="KW-0472">Membrane</keyword>
<evidence type="ECO:0000256" key="5">
    <source>
        <dbReference type="ARBA" id="ARBA00022989"/>
    </source>
</evidence>